<reference evidence="1 2" key="1">
    <citation type="submission" date="2024-01" db="EMBL/GenBank/DDBJ databases">
        <authorList>
            <consortium name="Genoscope - CEA"/>
            <person name="William W."/>
        </authorList>
    </citation>
    <scope>NUCLEOTIDE SEQUENCE [LARGE SCALE GENOMIC DNA]</scope>
    <source>
        <strain evidence="1 2">29B2s-10</strain>
    </source>
</reference>
<name>A0ABP0EDV4_9ASCO</name>
<evidence type="ECO:0008006" key="3">
    <source>
        <dbReference type="Google" id="ProtNLM"/>
    </source>
</evidence>
<accession>A0ABP0EDV4</accession>
<protein>
    <recommendedName>
        <fullName evidence="3">ATPase expression protein 1</fullName>
    </recommendedName>
</protein>
<dbReference type="Proteomes" id="UP001497600">
    <property type="component" value="Chromosome E"/>
</dbReference>
<sequence length="471" mass="53750">MYHKVATASRIRVAATGRRCYSYAAKSALSFIPNDDQYKFDFEKLTPEENRASIQRMPKLENLPKYHNEILSPEFVADLVVDPNFNDVFVTSLAYQKPFSGDQTYKVVSKNYQGNSSDNKVSSEVVNLYFENLTCRWIDTFKDQIYTLSDLSELEEPMTYSSRTIEDQISSAIDKFQQKNPQSMYPQNTDDLNAFFQSLKIFENNSKKMAGILHHSEVANLVTFEHVVSYLFNKIDDTDGFVSLVSFVQENLDMYTQEGLKQTMDQVVTALDKSNSQERRVVFSKFVSEYVLQSNPQILSGLSTNILDKLANIFFVSSNYVQGKEVLNLLILDHRTAPSRETFYSLLAATESNLISIKDKEAKREQVLKDLAPFKSIIFHRGLEDLSLKIILDNAITNSFELHHLIKLAESTPQGRKLLSKYQTDLILGLKEITSDSLPQVRSLELAQLLRLLVVDNTIVLSQDSKNLLKE</sequence>
<proteinExistence type="predicted"/>
<evidence type="ECO:0000313" key="2">
    <source>
        <dbReference type="Proteomes" id="UP001497600"/>
    </source>
</evidence>
<gene>
    <name evidence="1" type="ORF">CAAN4_E02542</name>
</gene>
<organism evidence="1 2">
    <name type="scientific">[Candida] anglica</name>
    <dbReference type="NCBI Taxonomy" id="148631"/>
    <lineage>
        <taxon>Eukaryota</taxon>
        <taxon>Fungi</taxon>
        <taxon>Dikarya</taxon>
        <taxon>Ascomycota</taxon>
        <taxon>Saccharomycotina</taxon>
        <taxon>Pichiomycetes</taxon>
        <taxon>Debaryomycetaceae</taxon>
        <taxon>Kurtzmaniella</taxon>
    </lineage>
</organism>
<evidence type="ECO:0000313" key="1">
    <source>
        <dbReference type="EMBL" id="CAK7906826.1"/>
    </source>
</evidence>
<dbReference type="EMBL" id="OZ004257">
    <property type="protein sequence ID" value="CAK7906826.1"/>
    <property type="molecule type" value="Genomic_DNA"/>
</dbReference>
<keyword evidence="2" id="KW-1185">Reference proteome</keyword>